<dbReference type="InterPro" id="IPR023616">
    <property type="entry name" value="Cyt_c_oxase-like_su1_dom"/>
</dbReference>
<keyword evidence="10" id="KW-0812">Transmembrane</keyword>
<dbReference type="GO" id="GO:0004129">
    <property type="term" value="F:cytochrome-c oxidase activity"/>
    <property type="evidence" value="ECO:0007669"/>
    <property type="project" value="UniProtKB-EC"/>
</dbReference>
<name>A0A3P7SIJ3_DRAME</name>
<dbReference type="PANTHER" id="PTHR10422">
    <property type="entry name" value="CYTOCHROME C OXIDASE SUBUNIT 1"/>
    <property type="match status" value="1"/>
</dbReference>
<evidence type="ECO:0000256" key="7">
    <source>
        <dbReference type="ARBA" id="ARBA00022982"/>
    </source>
</evidence>
<dbReference type="PANTHER" id="PTHR10422:SF18">
    <property type="entry name" value="CYTOCHROME C OXIDASE SUBUNIT 1"/>
    <property type="match status" value="1"/>
</dbReference>
<sequence>MLVCLGGFYLARFLIMLGVYINFLIGEVESSFVYYKWYNVWFERINHKDIGPFYLNFGFWPGMVDAGLSILIRADRDQLCNGVISSLAIIIFFMLMSSAPDMSFPRWNNASYWLMTMLVLSARLINSSCGTGWTVYPPLNTNGHLGNKIDLAIFSLHCSGSILGGIYFMVFYGCCLKYT</sequence>
<comment type="pathway">
    <text evidence="2">Energy metabolism; oxidative phosphorylation.</text>
</comment>
<keyword evidence="10" id="KW-0472">Membrane</keyword>
<evidence type="ECO:0000256" key="5">
    <source>
        <dbReference type="ARBA" id="ARBA00022660"/>
    </source>
</evidence>
<organism evidence="12 13">
    <name type="scientific">Dracunculus medinensis</name>
    <name type="common">Guinea worm</name>
    <dbReference type="NCBI Taxonomy" id="318479"/>
    <lineage>
        <taxon>Eukaryota</taxon>
        <taxon>Metazoa</taxon>
        <taxon>Ecdysozoa</taxon>
        <taxon>Nematoda</taxon>
        <taxon>Chromadorea</taxon>
        <taxon>Rhabditida</taxon>
        <taxon>Spirurina</taxon>
        <taxon>Dracunculoidea</taxon>
        <taxon>Dracunculidae</taxon>
        <taxon>Dracunculus</taxon>
    </lineage>
</organism>
<evidence type="ECO:0000256" key="1">
    <source>
        <dbReference type="ARBA" id="ARBA00001971"/>
    </source>
</evidence>
<proteinExistence type="inferred from homology"/>
<dbReference type="Proteomes" id="UP000274756">
    <property type="component" value="Unassembled WGS sequence"/>
</dbReference>
<dbReference type="GO" id="GO:0005739">
    <property type="term" value="C:mitochondrion"/>
    <property type="evidence" value="ECO:0007669"/>
    <property type="project" value="GOC"/>
</dbReference>
<evidence type="ECO:0000256" key="8">
    <source>
        <dbReference type="ARBA" id="ARBA00032715"/>
    </source>
</evidence>
<dbReference type="GO" id="GO:0015990">
    <property type="term" value="P:electron transport coupled proton transport"/>
    <property type="evidence" value="ECO:0007669"/>
    <property type="project" value="TreeGrafter"/>
</dbReference>
<keyword evidence="7" id="KW-0249">Electron transport</keyword>
<evidence type="ECO:0000313" key="12">
    <source>
        <dbReference type="EMBL" id="VDN54022.1"/>
    </source>
</evidence>
<dbReference type="InterPro" id="IPR036927">
    <property type="entry name" value="Cyt_c_oxase-like_su1_sf"/>
</dbReference>
<evidence type="ECO:0000256" key="4">
    <source>
        <dbReference type="ARBA" id="ARBA00015947"/>
    </source>
</evidence>
<evidence type="ECO:0000313" key="13">
    <source>
        <dbReference type="Proteomes" id="UP000274756"/>
    </source>
</evidence>
<accession>A0A3P7SIJ3</accession>
<dbReference type="EMBL" id="UYYG01000241">
    <property type="protein sequence ID" value="VDN54022.1"/>
    <property type="molecule type" value="Genomic_DNA"/>
</dbReference>
<dbReference type="UniPathway" id="UPA00705"/>
<dbReference type="GO" id="GO:0006123">
    <property type="term" value="P:mitochondrial electron transport, cytochrome c to oxygen"/>
    <property type="evidence" value="ECO:0007669"/>
    <property type="project" value="TreeGrafter"/>
</dbReference>
<dbReference type="STRING" id="318479.A0A3P7SIJ3"/>
<evidence type="ECO:0000256" key="2">
    <source>
        <dbReference type="ARBA" id="ARBA00004673"/>
    </source>
</evidence>
<feature type="transmembrane region" description="Helical" evidence="10">
    <location>
        <begin position="53"/>
        <end position="72"/>
    </location>
</feature>
<dbReference type="PROSITE" id="PS50855">
    <property type="entry name" value="COX1"/>
    <property type="match status" value="1"/>
</dbReference>
<evidence type="ECO:0000259" key="11">
    <source>
        <dbReference type="PROSITE" id="PS50855"/>
    </source>
</evidence>
<gene>
    <name evidence="12" type="ORF">DME_LOCUS3995</name>
</gene>
<dbReference type="AlphaFoldDB" id="A0A3P7SIJ3"/>
<dbReference type="SUPFAM" id="SSF81442">
    <property type="entry name" value="Cytochrome c oxidase subunit I-like"/>
    <property type="match status" value="1"/>
</dbReference>
<keyword evidence="5" id="KW-0813">Transport</keyword>
<comment type="similarity">
    <text evidence="3">Belongs to the heme-copper respiratory oxidase family.</text>
</comment>
<dbReference type="Gene3D" id="1.20.210.10">
    <property type="entry name" value="Cytochrome c oxidase-like, subunit I domain"/>
    <property type="match status" value="1"/>
</dbReference>
<feature type="transmembrane region" description="Helical" evidence="10">
    <location>
        <begin position="79"/>
        <end position="100"/>
    </location>
</feature>
<evidence type="ECO:0000256" key="10">
    <source>
        <dbReference type="SAM" id="Phobius"/>
    </source>
</evidence>
<feature type="transmembrane region" description="Helical" evidence="10">
    <location>
        <begin position="151"/>
        <end position="172"/>
    </location>
</feature>
<dbReference type="InterPro" id="IPR000883">
    <property type="entry name" value="Cyt_C_Oxase_1"/>
</dbReference>
<evidence type="ECO:0000256" key="6">
    <source>
        <dbReference type="ARBA" id="ARBA00022967"/>
    </source>
</evidence>
<keyword evidence="5" id="KW-0679">Respiratory chain</keyword>
<dbReference type="Pfam" id="PF00115">
    <property type="entry name" value="COX1"/>
    <property type="match status" value="1"/>
</dbReference>
<feature type="domain" description="Cytochrome oxidase subunit I profile" evidence="11">
    <location>
        <begin position="35"/>
        <end position="160"/>
    </location>
</feature>
<reference evidence="12 13" key="1">
    <citation type="submission" date="2018-11" db="EMBL/GenBank/DDBJ databases">
        <authorList>
            <consortium name="Pathogen Informatics"/>
        </authorList>
    </citation>
    <scope>NUCLEOTIDE SEQUENCE [LARGE SCALE GENOMIC DNA]</scope>
</reference>
<keyword evidence="13" id="KW-1185">Reference proteome</keyword>
<keyword evidence="10" id="KW-1133">Transmembrane helix</keyword>
<evidence type="ECO:0000256" key="9">
    <source>
        <dbReference type="ARBA" id="ARBA00049512"/>
    </source>
</evidence>
<comment type="cofactor">
    <cofactor evidence="1">
        <name>heme</name>
        <dbReference type="ChEBI" id="CHEBI:30413"/>
    </cofactor>
</comment>
<dbReference type="GO" id="GO:0016020">
    <property type="term" value="C:membrane"/>
    <property type="evidence" value="ECO:0007669"/>
    <property type="project" value="InterPro"/>
</dbReference>
<feature type="transmembrane region" description="Helical" evidence="10">
    <location>
        <begin position="7"/>
        <end position="25"/>
    </location>
</feature>
<evidence type="ECO:0000256" key="3">
    <source>
        <dbReference type="ARBA" id="ARBA00009578"/>
    </source>
</evidence>
<keyword evidence="6" id="KW-1278">Translocase</keyword>
<comment type="catalytic activity">
    <reaction evidence="9">
        <text>4 Fe(II)-[cytochrome c] + O2 + 8 H(+)(in) = 4 Fe(III)-[cytochrome c] + 2 H2O + 4 H(+)(out)</text>
        <dbReference type="Rhea" id="RHEA:11436"/>
        <dbReference type="Rhea" id="RHEA-COMP:10350"/>
        <dbReference type="Rhea" id="RHEA-COMP:14399"/>
        <dbReference type="ChEBI" id="CHEBI:15377"/>
        <dbReference type="ChEBI" id="CHEBI:15378"/>
        <dbReference type="ChEBI" id="CHEBI:15379"/>
        <dbReference type="ChEBI" id="CHEBI:29033"/>
        <dbReference type="ChEBI" id="CHEBI:29034"/>
        <dbReference type="EC" id="7.1.1.9"/>
    </reaction>
    <physiologicalReaction direction="left-to-right" evidence="9">
        <dbReference type="Rhea" id="RHEA:11437"/>
    </physiologicalReaction>
</comment>
<dbReference type="GO" id="GO:0020037">
    <property type="term" value="F:heme binding"/>
    <property type="evidence" value="ECO:0007669"/>
    <property type="project" value="InterPro"/>
</dbReference>
<protein>
    <recommendedName>
        <fullName evidence="4">Cytochrome c oxidase subunit 1</fullName>
    </recommendedName>
    <alternativeName>
        <fullName evidence="8">Cytochrome c oxidase polypeptide I</fullName>
    </alternativeName>
</protein>